<name>A0A8H4AS82_GIGMA</name>
<protein>
    <submittedName>
        <fullName evidence="2">Uncharacterized protein</fullName>
    </submittedName>
</protein>
<reference evidence="2 3" key="1">
    <citation type="journal article" date="2019" name="Environ. Microbiol.">
        <title>At the nexus of three kingdoms: the genome of the mycorrhizal fungus Gigaspora margarita provides insights into plant, endobacterial and fungal interactions.</title>
        <authorList>
            <person name="Venice F."/>
            <person name="Ghignone S."/>
            <person name="Salvioli di Fossalunga A."/>
            <person name="Amselem J."/>
            <person name="Novero M."/>
            <person name="Xianan X."/>
            <person name="Sedzielewska Toro K."/>
            <person name="Morin E."/>
            <person name="Lipzen A."/>
            <person name="Grigoriev I.V."/>
            <person name="Henrissat B."/>
            <person name="Martin F.M."/>
            <person name="Bonfante P."/>
        </authorList>
    </citation>
    <scope>NUCLEOTIDE SEQUENCE [LARGE SCALE GENOMIC DNA]</scope>
    <source>
        <strain evidence="2 3">BEG34</strain>
    </source>
</reference>
<comment type="caution">
    <text evidence="2">The sequence shown here is derived from an EMBL/GenBank/DDBJ whole genome shotgun (WGS) entry which is preliminary data.</text>
</comment>
<dbReference type="SUPFAM" id="SSF82171">
    <property type="entry name" value="DPP6 N-terminal domain-like"/>
    <property type="match status" value="1"/>
</dbReference>
<dbReference type="AlphaFoldDB" id="A0A8H4AS82"/>
<feature type="compositionally biased region" description="Low complexity" evidence="1">
    <location>
        <begin position="12"/>
        <end position="21"/>
    </location>
</feature>
<sequence>MSSSKSEEQQIEDQSQISISIDEPHGGKQISDYVFSPNMQYIATLSSKDQSIIGWTITKELTIEYGNSISADDLKSVLNTREGMFPGSTLDYVLAGYRKPLEGVSECEQIILSLDNYPGFFGKYSKAIAFEIIDIATKSRQILSAQGLIGTAASIAFLKNGTLLVVFCEANNWKSAIYVYSTKSGRMVATRIFDERLHNFCLIGLSDEERLFFSGPQHSLESYNSYILNPRTFTLDESPDTDVLHDIYSPTYQDYESIGSINIISDYIIKINNNNLSIQKLSQIKVGKII</sequence>
<evidence type="ECO:0000313" key="2">
    <source>
        <dbReference type="EMBL" id="KAF0526863.1"/>
    </source>
</evidence>
<keyword evidence="3" id="KW-1185">Reference proteome</keyword>
<dbReference type="EMBL" id="WTPW01000285">
    <property type="protein sequence ID" value="KAF0526863.1"/>
    <property type="molecule type" value="Genomic_DNA"/>
</dbReference>
<proteinExistence type="predicted"/>
<evidence type="ECO:0000313" key="3">
    <source>
        <dbReference type="Proteomes" id="UP000439903"/>
    </source>
</evidence>
<feature type="region of interest" description="Disordered" evidence="1">
    <location>
        <begin position="1"/>
        <end position="24"/>
    </location>
</feature>
<evidence type="ECO:0000256" key="1">
    <source>
        <dbReference type="SAM" id="MobiDB-lite"/>
    </source>
</evidence>
<dbReference type="Proteomes" id="UP000439903">
    <property type="component" value="Unassembled WGS sequence"/>
</dbReference>
<accession>A0A8H4AS82</accession>
<organism evidence="2 3">
    <name type="scientific">Gigaspora margarita</name>
    <dbReference type="NCBI Taxonomy" id="4874"/>
    <lineage>
        <taxon>Eukaryota</taxon>
        <taxon>Fungi</taxon>
        <taxon>Fungi incertae sedis</taxon>
        <taxon>Mucoromycota</taxon>
        <taxon>Glomeromycotina</taxon>
        <taxon>Glomeromycetes</taxon>
        <taxon>Diversisporales</taxon>
        <taxon>Gigasporaceae</taxon>
        <taxon>Gigaspora</taxon>
    </lineage>
</organism>
<gene>
    <name evidence="2" type="ORF">F8M41_013978</name>
</gene>